<evidence type="ECO:0000256" key="1">
    <source>
        <dbReference type="ARBA" id="ARBA00001412"/>
    </source>
</evidence>
<dbReference type="EMBL" id="QENY01000014">
    <property type="protein sequence ID" value="PVX52703.1"/>
    <property type="molecule type" value="Genomic_DNA"/>
</dbReference>
<dbReference type="PANTHER" id="PTHR46323:SF2">
    <property type="entry name" value="BETA-GALACTOSIDASE"/>
    <property type="match status" value="1"/>
</dbReference>
<reference evidence="11 12" key="1">
    <citation type="submission" date="2018-05" db="EMBL/GenBank/DDBJ databases">
        <title>Genomic Encyclopedia of Type Strains, Phase IV (KMG-IV): sequencing the most valuable type-strain genomes for metagenomic binning, comparative biology and taxonomic classification.</title>
        <authorList>
            <person name="Goeker M."/>
        </authorList>
    </citation>
    <scope>NUCLEOTIDE SEQUENCE [LARGE SCALE GENOMIC DNA]</scope>
    <source>
        <strain evidence="11 12">DSM 100333</strain>
    </source>
</reference>
<keyword evidence="12" id="KW-1185">Reference proteome</keyword>
<dbReference type="InterPro" id="IPR017853">
    <property type="entry name" value="GH"/>
</dbReference>
<evidence type="ECO:0000313" key="11">
    <source>
        <dbReference type="EMBL" id="PVX52703.1"/>
    </source>
</evidence>
<sequence>MALMALLLNVNAATKTNETTPADGSCPTWNEWHDLQVNAVNRFKLHTQFFAYENEALAMKDEKANSKNFLSLHGTWKFKWVRHANERPTDFYKTDMDEAGWTTMQIPGMWELNGFGDPLYKNIGLAWSYQMNWEKPLDVPIKDNHVGSYRRMVEIPQNWNGKQVIAHFGSVTSNMYLYVNGQFVGYTEDSKVAAEFDITRYVRPGKNLIAFQTFRWCDGSMSEDQDFWRLSGVARDSYLYARNPKVQVSNIRITPDLGNNYEDGELLINVDVTGDPVIEFKLLNHNDLVVGKTVGNFRKMSNGTARFVVRNVKKWTAETPYLYTLLAVVKDARGNVTEVIPQRVGFRKVEIKDGQFLVNGQPVLIKGANRHEMDPDGGYVVTRERMIQDIKVMKRLNINAVRTCHYPDDPVWYDLCDEYGLYVTAEANQEGHAFGYEDDSETKKPVFAKQILERNQHNVEMYYNHPSVVVWSLGNETVDGPNFTAAYEWIKSVDQSRSIHWERAGIDGKNTDIFCPMYYSHADCERYAKDTKYTKPLIQCEYNHTMGNSGGGLLEYWDLVRKYPKFQGGYDWDFVDQALHRNPDFRYSRTVADYEAIAAKYEAGTGNMSPLYTYGGDYNKTDGSDNNFNCNGLIGPDRQLNPHAYDLAYVYQNVWAEPIDLNEGKITVYNEYFFRDLSNYTMEWTLLNDGKPVQKGEVKELDVAPQKRGALTLPYHVPATGELMLDVAFKLKTAEPLMAKGQTVAYRQMAVREVKPTMQPIQSMEGNLKVKTDRKQNTLTVTDNDGLEVVFGKTTGLMGKYRVGGVDLLGEGGQMRPNFWRAVTDNDMGAQLHRKFKAWRNPDMSLKAISSKKMSNNVVRVSTVFDMPSVQSTLKIDYTVHANGVIDVVQSLVTTKGAEVGAPLRYGMLMELPYEMDKSEFYGRGPIENYVDRKESQMVGIYEQTADEQFYPYIRPQETGTKSDIRWWKQRAASGKGFCVTADGLFSASALHYGIAELDEGDDKGQRHAPELRKSKYTELCFDLAQFGLGGENSWGAWPLPQHRLGYKDMTFKFRITPLSAQ</sequence>
<dbReference type="Pfam" id="PF16353">
    <property type="entry name" value="LacZ_4"/>
    <property type="match status" value="1"/>
</dbReference>
<dbReference type="InterPro" id="IPR013783">
    <property type="entry name" value="Ig-like_fold"/>
</dbReference>
<evidence type="ECO:0000256" key="2">
    <source>
        <dbReference type="ARBA" id="ARBA00001913"/>
    </source>
</evidence>
<keyword evidence="7" id="KW-0106">Calcium</keyword>
<evidence type="ECO:0000313" key="12">
    <source>
        <dbReference type="Proteomes" id="UP000245870"/>
    </source>
</evidence>
<evidence type="ECO:0000256" key="8">
    <source>
        <dbReference type="ARBA" id="ARBA00023295"/>
    </source>
</evidence>
<comment type="cofactor">
    <cofactor evidence="2">
        <name>Ca(2+)</name>
        <dbReference type="ChEBI" id="CHEBI:29108"/>
    </cofactor>
</comment>
<dbReference type="SMART" id="SM01038">
    <property type="entry name" value="Bgal_small_N"/>
    <property type="match status" value="1"/>
</dbReference>
<dbReference type="SUPFAM" id="SSF49785">
    <property type="entry name" value="Galactose-binding domain-like"/>
    <property type="match status" value="1"/>
</dbReference>
<dbReference type="InterPro" id="IPR014718">
    <property type="entry name" value="GH-type_carb-bd"/>
</dbReference>
<dbReference type="Pfam" id="PF00703">
    <property type="entry name" value="Glyco_hydro_2"/>
    <property type="match status" value="1"/>
</dbReference>
<organism evidence="11 12">
    <name type="scientific">Hallella colorans</name>
    <dbReference type="NCBI Taxonomy" id="1703337"/>
    <lineage>
        <taxon>Bacteria</taxon>
        <taxon>Pseudomonadati</taxon>
        <taxon>Bacteroidota</taxon>
        <taxon>Bacteroidia</taxon>
        <taxon>Bacteroidales</taxon>
        <taxon>Prevotellaceae</taxon>
        <taxon>Hallella</taxon>
    </lineage>
</organism>
<dbReference type="GO" id="GO:0030246">
    <property type="term" value="F:carbohydrate binding"/>
    <property type="evidence" value="ECO:0007669"/>
    <property type="project" value="InterPro"/>
</dbReference>
<keyword evidence="6" id="KW-0378">Hydrolase</keyword>
<dbReference type="InterPro" id="IPR006104">
    <property type="entry name" value="Glyco_hydro_2_N"/>
</dbReference>
<dbReference type="InterPro" id="IPR004199">
    <property type="entry name" value="B-gal_small/dom_5"/>
</dbReference>
<dbReference type="InterPro" id="IPR006103">
    <property type="entry name" value="Glyco_hydro_2_cat"/>
</dbReference>
<dbReference type="SUPFAM" id="SSF74650">
    <property type="entry name" value="Galactose mutarotase-like"/>
    <property type="match status" value="1"/>
</dbReference>
<dbReference type="Gene3D" id="3.20.20.80">
    <property type="entry name" value="Glycosidases"/>
    <property type="match status" value="1"/>
</dbReference>
<dbReference type="PANTHER" id="PTHR46323">
    <property type="entry name" value="BETA-GALACTOSIDASE"/>
    <property type="match status" value="1"/>
</dbReference>
<dbReference type="EC" id="3.2.1.23" evidence="5"/>
<keyword evidence="8" id="KW-0326">Glycosidase</keyword>
<evidence type="ECO:0000256" key="4">
    <source>
        <dbReference type="ARBA" id="ARBA00011245"/>
    </source>
</evidence>
<dbReference type="Pfam" id="PF02836">
    <property type="entry name" value="Glyco_hydro_2_C"/>
    <property type="match status" value="1"/>
</dbReference>
<dbReference type="InterPro" id="IPR032312">
    <property type="entry name" value="LacZ_4"/>
</dbReference>
<dbReference type="Pfam" id="PF02929">
    <property type="entry name" value="Bgal_small_N"/>
    <property type="match status" value="1"/>
</dbReference>
<dbReference type="Gene3D" id="2.70.98.10">
    <property type="match status" value="1"/>
</dbReference>
<dbReference type="SUPFAM" id="SSF49303">
    <property type="entry name" value="beta-Galactosidase/glucuronidase domain"/>
    <property type="match status" value="2"/>
</dbReference>
<evidence type="ECO:0000259" key="10">
    <source>
        <dbReference type="SMART" id="SM01038"/>
    </source>
</evidence>
<dbReference type="InterPro" id="IPR008979">
    <property type="entry name" value="Galactose-bd-like_sf"/>
</dbReference>
<comment type="catalytic activity">
    <reaction evidence="1">
        <text>Hydrolysis of terminal non-reducing beta-D-galactose residues in beta-D-galactosides.</text>
        <dbReference type="EC" id="3.2.1.23"/>
    </reaction>
</comment>
<dbReference type="Gene3D" id="2.60.120.260">
    <property type="entry name" value="Galactose-binding domain-like"/>
    <property type="match status" value="1"/>
</dbReference>
<name>A0A2U0U4Z4_9BACT</name>
<comment type="caution">
    <text evidence="11">The sequence shown here is derived from an EMBL/GenBank/DDBJ whole genome shotgun (WGS) entry which is preliminary data.</text>
</comment>
<dbReference type="GO" id="GO:0005990">
    <property type="term" value="P:lactose catabolic process"/>
    <property type="evidence" value="ECO:0007669"/>
    <property type="project" value="TreeGrafter"/>
</dbReference>
<dbReference type="PRINTS" id="PR00132">
    <property type="entry name" value="GLHYDRLASE2"/>
</dbReference>
<gene>
    <name evidence="11" type="ORF">C7379_11450</name>
</gene>
<dbReference type="AlphaFoldDB" id="A0A2U0U4Z4"/>
<dbReference type="InterPro" id="IPR036156">
    <property type="entry name" value="Beta-gal/glucu_dom_sf"/>
</dbReference>
<evidence type="ECO:0000256" key="5">
    <source>
        <dbReference type="ARBA" id="ARBA00012756"/>
    </source>
</evidence>
<dbReference type="Gene3D" id="2.60.40.10">
    <property type="entry name" value="Immunoglobulins"/>
    <property type="match status" value="2"/>
</dbReference>
<dbReference type="Proteomes" id="UP000245870">
    <property type="component" value="Unassembled WGS sequence"/>
</dbReference>
<dbReference type="InterPro" id="IPR006102">
    <property type="entry name" value="Ig-like_GH2"/>
</dbReference>
<dbReference type="GO" id="GO:0004565">
    <property type="term" value="F:beta-galactosidase activity"/>
    <property type="evidence" value="ECO:0007669"/>
    <property type="project" value="UniProtKB-EC"/>
</dbReference>
<feature type="domain" description="Beta galactosidase small chain/" evidence="10">
    <location>
        <begin position="780"/>
        <end position="1057"/>
    </location>
</feature>
<proteinExistence type="inferred from homology"/>
<dbReference type="SUPFAM" id="SSF51445">
    <property type="entry name" value="(Trans)glycosidases"/>
    <property type="match status" value="1"/>
</dbReference>
<accession>A0A2U0U4Z4</accession>
<comment type="similarity">
    <text evidence="3">Belongs to the glycosyl hydrolase 2 family.</text>
</comment>
<comment type="subunit">
    <text evidence="4">Monomer.</text>
</comment>
<dbReference type="GO" id="GO:0009341">
    <property type="term" value="C:beta-galactosidase complex"/>
    <property type="evidence" value="ECO:0007669"/>
    <property type="project" value="InterPro"/>
</dbReference>
<evidence type="ECO:0000256" key="9">
    <source>
        <dbReference type="ARBA" id="ARBA00032230"/>
    </source>
</evidence>
<dbReference type="InterPro" id="IPR011013">
    <property type="entry name" value="Gal_mutarotase_sf_dom"/>
</dbReference>
<dbReference type="InterPro" id="IPR050347">
    <property type="entry name" value="Bact_Beta-galactosidase"/>
</dbReference>
<evidence type="ECO:0000256" key="7">
    <source>
        <dbReference type="ARBA" id="ARBA00022837"/>
    </source>
</evidence>
<dbReference type="InterPro" id="IPR006101">
    <property type="entry name" value="Glyco_hydro_2"/>
</dbReference>
<evidence type="ECO:0000256" key="3">
    <source>
        <dbReference type="ARBA" id="ARBA00007401"/>
    </source>
</evidence>
<evidence type="ECO:0000256" key="6">
    <source>
        <dbReference type="ARBA" id="ARBA00022801"/>
    </source>
</evidence>
<protein>
    <recommendedName>
        <fullName evidence="5">beta-galactosidase</fullName>
        <ecNumber evidence="5">3.2.1.23</ecNumber>
    </recommendedName>
    <alternativeName>
        <fullName evidence="9">Lactase</fullName>
    </alternativeName>
</protein>
<dbReference type="Pfam" id="PF02837">
    <property type="entry name" value="Glyco_hydro_2_N"/>
    <property type="match status" value="1"/>
</dbReference>